<sequence>MVLESFETLGNAHNANANCVVSSETFGNAHNAIADRVVSSRRSECSQRHCRPRGVIETFGNAHNAIADCVVSSTRSAMLTTPLPTVWCHRDVRKCSQRHCRLCRSHDTFGNAHNAIADCVRCHRDVLEMLTTPLPTVEVSTKHVSNTTQRHCRLCARHRDVRKCSQRHCRRVASANIARQCSQRHCRLCGVIETFGNAHKHADKAEHTTPLPTVWRHRDVRKCSQTPLPTVWCHRHARKCSQRHCRLCGIIETFGNAH</sequence>
<name>A0AA36CH83_9BILA</name>
<protein>
    <submittedName>
        <fullName evidence="1">Uncharacterized protein</fullName>
    </submittedName>
</protein>
<evidence type="ECO:0000313" key="1">
    <source>
        <dbReference type="EMBL" id="CAJ0568972.1"/>
    </source>
</evidence>
<accession>A0AA36CH83</accession>
<gene>
    <name evidence="1" type="ORF">MSPICULIGERA_LOCUS7473</name>
</gene>
<proteinExistence type="predicted"/>
<reference evidence="1" key="1">
    <citation type="submission" date="2023-06" db="EMBL/GenBank/DDBJ databases">
        <authorList>
            <person name="Delattre M."/>
        </authorList>
    </citation>
    <scope>NUCLEOTIDE SEQUENCE</scope>
    <source>
        <strain evidence="1">AF72</strain>
    </source>
</reference>
<dbReference type="AlphaFoldDB" id="A0AA36CH83"/>
<dbReference type="Proteomes" id="UP001177023">
    <property type="component" value="Unassembled WGS sequence"/>
</dbReference>
<feature type="non-terminal residue" evidence="1">
    <location>
        <position position="258"/>
    </location>
</feature>
<comment type="caution">
    <text evidence="1">The sequence shown here is derived from an EMBL/GenBank/DDBJ whole genome shotgun (WGS) entry which is preliminary data.</text>
</comment>
<evidence type="ECO:0000313" key="2">
    <source>
        <dbReference type="Proteomes" id="UP001177023"/>
    </source>
</evidence>
<keyword evidence="2" id="KW-1185">Reference proteome</keyword>
<dbReference type="EMBL" id="CATQJA010001876">
    <property type="protein sequence ID" value="CAJ0568972.1"/>
    <property type="molecule type" value="Genomic_DNA"/>
</dbReference>
<organism evidence="1 2">
    <name type="scientific">Mesorhabditis spiculigera</name>
    <dbReference type="NCBI Taxonomy" id="96644"/>
    <lineage>
        <taxon>Eukaryota</taxon>
        <taxon>Metazoa</taxon>
        <taxon>Ecdysozoa</taxon>
        <taxon>Nematoda</taxon>
        <taxon>Chromadorea</taxon>
        <taxon>Rhabditida</taxon>
        <taxon>Rhabditina</taxon>
        <taxon>Rhabditomorpha</taxon>
        <taxon>Rhabditoidea</taxon>
        <taxon>Rhabditidae</taxon>
        <taxon>Mesorhabditinae</taxon>
        <taxon>Mesorhabditis</taxon>
    </lineage>
</organism>